<comment type="caution">
    <text evidence="4">The sequence shown here is derived from an EMBL/GenBank/DDBJ whole genome shotgun (WGS) entry which is preliminary data.</text>
</comment>
<feature type="transmembrane region" description="Helical" evidence="2">
    <location>
        <begin position="95"/>
        <end position="115"/>
    </location>
</feature>
<name>A0ABR9GD36_9GAMM</name>
<evidence type="ECO:0000256" key="2">
    <source>
        <dbReference type="SAM" id="Phobius"/>
    </source>
</evidence>
<evidence type="ECO:0000313" key="5">
    <source>
        <dbReference type="Proteomes" id="UP000651010"/>
    </source>
</evidence>
<dbReference type="EMBL" id="JACZZA010000011">
    <property type="protein sequence ID" value="MBE1161947.1"/>
    <property type="molecule type" value="Genomic_DNA"/>
</dbReference>
<reference evidence="4 5" key="1">
    <citation type="submission" date="2020-09" db="EMBL/GenBank/DDBJ databases">
        <title>Dyella sp. 7MK23 isolated from forest soil.</title>
        <authorList>
            <person name="Fu J."/>
        </authorList>
    </citation>
    <scope>NUCLEOTIDE SEQUENCE [LARGE SCALE GENOMIC DNA]</scope>
    <source>
        <strain evidence="4 5">7MK23</strain>
    </source>
</reference>
<dbReference type="Pfam" id="PF10099">
    <property type="entry name" value="RskA_C"/>
    <property type="match status" value="1"/>
</dbReference>
<dbReference type="PANTHER" id="PTHR37461:SF1">
    <property type="entry name" value="ANTI-SIGMA-K FACTOR RSKA"/>
    <property type="match status" value="1"/>
</dbReference>
<keyword evidence="2" id="KW-0472">Membrane</keyword>
<keyword evidence="2" id="KW-1133">Transmembrane helix</keyword>
<protein>
    <submittedName>
        <fullName evidence="4">Anti-sigma factor</fullName>
    </submittedName>
</protein>
<keyword evidence="2" id="KW-0812">Transmembrane</keyword>
<evidence type="ECO:0000313" key="4">
    <source>
        <dbReference type="EMBL" id="MBE1161947.1"/>
    </source>
</evidence>
<evidence type="ECO:0000259" key="3">
    <source>
        <dbReference type="Pfam" id="PF10099"/>
    </source>
</evidence>
<feature type="domain" description="Anti-sigma K factor RskA C-terminal" evidence="3">
    <location>
        <begin position="105"/>
        <end position="231"/>
    </location>
</feature>
<dbReference type="RefSeq" id="WP_192556793.1">
    <property type="nucleotide sequence ID" value="NZ_JACZZA010000011.1"/>
</dbReference>
<dbReference type="Proteomes" id="UP000651010">
    <property type="component" value="Unassembled WGS sequence"/>
</dbReference>
<organism evidence="4 5">
    <name type="scientific">Dyella acidiphila</name>
    <dbReference type="NCBI Taxonomy" id="2775866"/>
    <lineage>
        <taxon>Bacteria</taxon>
        <taxon>Pseudomonadati</taxon>
        <taxon>Pseudomonadota</taxon>
        <taxon>Gammaproteobacteria</taxon>
        <taxon>Lysobacterales</taxon>
        <taxon>Rhodanobacteraceae</taxon>
        <taxon>Dyella</taxon>
    </lineage>
</organism>
<dbReference type="InterPro" id="IPR051474">
    <property type="entry name" value="Anti-sigma-K/W_factor"/>
</dbReference>
<feature type="region of interest" description="Disordered" evidence="1">
    <location>
        <begin position="218"/>
        <end position="243"/>
    </location>
</feature>
<proteinExistence type="predicted"/>
<accession>A0ABR9GD36</accession>
<evidence type="ECO:0000256" key="1">
    <source>
        <dbReference type="SAM" id="MobiDB-lite"/>
    </source>
</evidence>
<gene>
    <name evidence="4" type="ORF">IGX34_16305</name>
</gene>
<sequence>MNTHNDDDRNNLRYAEYVLGVLDADTRAAVAREVIENVEAATAVARWQRHLIPLTDTLPDAAPPAHVWSRITQSLKWSEARQPAPRRSLLESLRLWRWIGVGASVLAAACVVVLIRTMAVPTPQIVANTVMVSSIRQTNGVVGWTATMDLSRKEMIVVAASPTAYTKDRSTQLWLIPHGGKPISVGVFKPNDTNVMSLSPSLLSQLGPTAILAVSLEPPGGSPTGQPTGPVVAQGQIGAAPDV</sequence>
<keyword evidence="5" id="KW-1185">Reference proteome</keyword>
<dbReference type="PANTHER" id="PTHR37461">
    <property type="entry name" value="ANTI-SIGMA-K FACTOR RSKA"/>
    <property type="match status" value="1"/>
</dbReference>
<dbReference type="InterPro" id="IPR018764">
    <property type="entry name" value="RskA_C"/>
</dbReference>